<evidence type="ECO:0000313" key="1">
    <source>
        <dbReference type="EMBL" id="QVK22086.1"/>
    </source>
</evidence>
<dbReference type="RefSeq" id="WP_213680744.1">
    <property type="nucleotide sequence ID" value="NZ_CP074572.1"/>
</dbReference>
<keyword evidence="2" id="KW-1185">Reference proteome</keyword>
<dbReference type="EMBL" id="CP074572">
    <property type="protein sequence ID" value="QVK22086.1"/>
    <property type="molecule type" value="Genomic_DNA"/>
</dbReference>
<reference evidence="1 2" key="1">
    <citation type="journal article" date="2012" name="Int. J. Syst. Evol. Microbiol.">
        <title>Shewanella dokdonensis sp. nov., isolated from seawater.</title>
        <authorList>
            <person name="Sung H.R."/>
            <person name="Yoon J.H."/>
            <person name="Ghim S.Y."/>
        </authorList>
    </citation>
    <scope>NUCLEOTIDE SEQUENCE [LARGE SCALE GENOMIC DNA]</scope>
    <source>
        <strain evidence="1 2">DSM 23626</strain>
    </source>
</reference>
<proteinExistence type="predicted"/>
<dbReference type="Proteomes" id="UP000676428">
    <property type="component" value="Chromosome"/>
</dbReference>
<name>A0ABX8DCW1_9GAMM</name>
<accession>A0ABX8DCW1</accession>
<organism evidence="1 2">
    <name type="scientific">Shewanella dokdonensis</name>
    <dbReference type="NCBI Taxonomy" id="712036"/>
    <lineage>
        <taxon>Bacteria</taxon>
        <taxon>Pseudomonadati</taxon>
        <taxon>Pseudomonadota</taxon>
        <taxon>Gammaproteobacteria</taxon>
        <taxon>Alteromonadales</taxon>
        <taxon>Shewanellaceae</taxon>
        <taxon>Shewanella</taxon>
    </lineage>
</organism>
<protein>
    <submittedName>
        <fullName evidence="1">Uncharacterized protein</fullName>
    </submittedName>
</protein>
<gene>
    <name evidence="1" type="ORF">KHX94_11490</name>
</gene>
<sequence>MVSSPREIVKEFIFHVDGIEESLKSRIMRDLEPIANMGAYSWDISHLWGGYSPSSRHAKTYEDAESSMMAYAMSFSVKNGVTKNKYF</sequence>
<evidence type="ECO:0000313" key="2">
    <source>
        <dbReference type="Proteomes" id="UP000676428"/>
    </source>
</evidence>